<dbReference type="EMBL" id="JACOPK010000002">
    <property type="protein sequence ID" value="MBC5694958.1"/>
    <property type="molecule type" value="Genomic_DNA"/>
</dbReference>
<proteinExistence type="predicted"/>
<evidence type="ECO:0000313" key="1">
    <source>
        <dbReference type="EMBL" id="MBC5694958.1"/>
    </source>
</evidence>
<evidence type="ECO:0000313" key="2">
    <source>
        <dbReference type="Proteomes" id="UP000641741"/>
    </source>
</evidence>
<gene>
    <name evidence="1" type="ORF">H8S02_03210</name>
</gene>
<accession>A0ABR7GKV9</accession>
<organism evidence="1 2">
    <name type="scientific">Agathobaculum hominis</name>
    <dbReference type="NCBI Taxonomy" id="2763014"/>
    <lineage>
        <taxon>Bacteria</taxon>
        <taxon>Bacillati</taxon>
        <taxon>Bacillota</taxon>
        <taxon>Clostridia</taxon>
        <taxon>Eubacteriales</taxon>
        <taxon>Butyricicoccaceae</taxon>
        <taxon>Agathobaculum</taxon>
    </lineage>
</organism>
<comment type="caution">
    <text evidence="1">The sequence shown here is derived from an EMBL/GenBank/DDBJ whole genome shotgun (WGS) entry which is preliminary data.</text>
</comment>
<reference evidence="1 2" key="1">
    <citation type="submission" date="2020-08" db="EMBL/GenBank/DDBJ databases">
        <title>Genome public.</title>
        <authorList>
            <person name="Liu C."/>
            <person name="Sun Q."/>
        </authorList>
    </citation>
    <scope>NUCLEOTIDE SEQUENCE [LARGE SCALE GENOMIC DNA]</scope>
    <source>
        <strain evidence="1 2">M2</strain>
    </source>
</reference>
<keyword evidence="2" id="KW-1185">Reference proteome</keyword>
<sequence length="77" mass="9318">MELCKMAQEYRRNTALLELRKKQLLAAKRHAKQYEVKYRLMRRIRTLNEMINESRLAAFEMENYYEKEGAYVGRTAV</sequence>
<protein>
    <submittedName>
        <fullName evidence="1">Uncharacterized protein</fullName>
    </submittedName>
</protein>
<dbReference type="Proteomes" id="UP000641741">
    <property type="component" value="Unassembled WGS sequence"/>
</dbReference>
<name>A0ABR7GKV9_9FIRM</name>
<dbReference type="RefSeq" id="WP_186969271.1">
    <property type="nucleotide sequence ID" value="NZ_JACOPK010000002.1"/>
</dbReference>